<keyword evidence="1" id="KW-0812">Transmembrane</keyword>
<protein>
    <submittedName>
        <fullName evidence="2">Metal-binding protein</fullName>
    </submittedName>
</protein>
<keyword evidence="1" id="KW-1133">Transmembrane helix</keyword>
<feature type="transmembrane region" description="Helical" evidence="1">
    <location>
        <begin position="179"/>
        <end position="204"/>
    </location>
</feature>
<reference evidence="2" key="2">
    <citation type="journal article" date="2020" name="Microorganisms">
        <title>Osmotic Adaptation and Compatible Solute Biosynthesis of Phototrophic Bacteria as Revealed from Genome Analyses.</title>
        <authorList>
            <person name="Imhoff J.F."/>
            <person name="Rahn T."/>
            <person name="Kunzel S."/>
            <person name="Keller A."/>
            <person name="Neulinger S.C."/>
        </authorList>
    </citation>
    <scope>NUCLEOTIDE SEQUENCE</scope>
    <source>
        <strain evidence="2">LMG 28126</strain>
    </source>
</reference>
<comment type="caution">
    <text evidence="2">The sequence shown here is derived from an EMBL/GenBank/DDBJ whole genome shotgun (WGS) entry which is preliminary data.</text>
</comment>
<evidence type="ECO:0000313" key="3">
    <source>
        <dbReference type="Proteomes" id="UP000706333"/>
    </source>
</evidence>
<accession>A0A934WIW2</accession>
<sequence>MGRPHWLALYGGVLAAWGLLFAMQMPPEMAAAARLGGASWWEALCAPAPGLAGAPSVFVMWALMAGAMMAPTALPALATWDDLRMAGARGFGALLAGYLAVWLGFALLATAAQLALAGAGLVSALGESVSQPLTAALLACAGLWQFSPLKEACLSRCRRPLVLFMAHWQDGPWRIGLRLGLVCLGCCWALMALAFVGGTMNLIWMGGAMALMTLEKLPQLGRPLTRPVGAALLGAAVAALLV</sequence>
<feature type="transmembrane region" description="Helical" evidence="1">
    <location>
        <begin position="56"/>
        <end position="78"/>
    </location>
</feature>
<keyword evidence="3" id="KW-1185">Reference proteome</keyword>
<dbReference type="Proteomes" id="UP000706333">
    <property type="component" value="Unassembled WGS sequence"/>
</dbReference>
<gene>
    <name evidence="2" type="ORF">CCR87_07715</name>
</gene>
<dbReference type="Pfam" id="PF09948">
    <property type="entry name" value="PpoB2"/>
    <property type="match status" value="1"/>
</dbReference>
<keyword evidence="1" id="KW-0472">Membrane</keyword>
<evidence type="ECO:0000313" key="2">
    <source>
        <dbReference type="EMBL" id="MBK5927224.1"/>
    </source>
</evidence>
<feature type="transmembrane region" description="Helical" evidence="1">
    <location>
        <begin position="90"/>
        <end position="117"/>
    </location>
</feature>
<dbReference type="AlphaFoldDB" id="A0A934WIW2"/>
<evidence type="ECO:0000256" key="1">
    <source>
        <dbReference type="SAM" id="Phobius"/>
    </source>
</evidence>
<organism evidence="2 3">
    <name type="scientific">Rhodobaculum claviforme</name>
    <dbReference type="NCBI Taxonomy" id="1549854"/>
    <lineage>
        <taxon>Bacteria</taxon>
        <taxon>Pseudomonadati</taxon>
        <taxon>Pseudomonadota</taxon>
        <taxon>Alphaproteobacteria</taxon>
        <taxon>Rhodobacterales</taxon>
        <taxon>Paracoccaceae</taxon>
        <taxon>Rhodobaculum</taxon>
    </lineage>
</organism>
<proteinExistence type="predicted"/>
<dbReference type="InterPro" id="IPR018688">
    <property type="entry name" value="PpoB2-like"/>
</dbReference>
<name>A0A934WIW2_9RHOB</name>
<reference evidence="2" key="1">
    <citation type="submission" date="2017-05" db="EMBL/GenBank/DDBJ databases">
        <authorList>
            <person name="Imhoff J.F."/>
            <person name="Rahn T."/>
            <person name="Kuenzel S."/>
            <person name="Neulinger S.C."/>
        </authorList>
    </citation>
    <scope>NUCLEOTIDE SEQUENCE</scope>
    <source>
        <strain evidence="2">LMG 28126</strain>
    </source>
</reference>
<dbReference type="EMBL" id="NHSD01000220">
    <property type="protein sequence ID" value="MBK5927224.1"/>
    <property type="molecule type" value="Genomic_DNA"/>
</dbReference>